<reference evidence="1 2" key="1">
    <citation type="submission" date="2021-06" db="EMBL/GenBank/DDBJ databases">
        <title>Caerostris darwini draft genome.</title>
        <authorList>
            <person name="Kono N."/>
            <person name="Arakawa K."/>
        </authorList>
    </citation>
    <scope>NUCLEOTIDE SEQUENCE [LARGE SCALE GENOMIC DNA]</scope>
</reference>
<organism evidence="1 2">
    <name type="scientific">Caerostris darwini</name>
    <dbReference type="NCBI Taxonomy" id="1538125"/>
    <lineage>
        <taxon>Eukaryota</taxon>
        <taxon>Metazoa</taxon>
        <taxon>Ecdysozoa</taxon>
        <taxon>Arthropoda</taxon>
        <taxon>Chelicerata</taxon>
        <taxon>Arachnida</taxon>
        <taxon>Araneae</taxon>
        <taxon>Araneomorphae</taxon>
        <taxon>Entelegynae</taxon>
        <taxon>Araneoidea</taxon>
        <taxon>Araneidae</taxon>
        <taxon>Caerostris</taxon>
    </lineage>
</organism>
<proteinExistence type="predicted"/>
<keyword evidence="2" id="KW-1185">Reference proteome</keyword>
<dbReference type="Proteomes" id="UP001054837">
    <property type="component" value="Unassembled WGS sequence"/>
</dbReference>
<accession>A0AAV4V417</accession>
<dbReference type="AlphaFoldDB" id="A0AAV4V417"/>
<comment type="caution">
    <text evidence="1">The sequence shown here is derived from an EMBL/GenBank/DDBJ whole genome shotgun (WGS) entry which is preliminary data.</text>
</comment>
<gene>
    <name evidence="1" type="ORF">CDAR_292151</name>
</gene>
<name>A0AAV4V417_9ARAC</name>
<protein>
    <submittedName>
        <fullName evidence="1">Uncharacterized protein</fullName>
    </submittedName>
</protein>
<evidence type="ECO:0000313" key="1">
    <source>
        <dbReference type="EMBL" id="GIY64533.1"/>
    </source>
</evidence>
<sequence length="95" mass="9863">MLSIEKVGRKKKSATCALPALYVSQPPVQVMGRGGKPVLVKGRGPFRVSSAEMVHLFSGARDSQLGLRSVAAALTGSLTGGHPVLSHFGHANVPC</sequence>
<evidence type="ECO:0000313" key="2">
    <source>
        <dbReference type="Proteomes" id="UP001054837"/>
    </source>
</evidence>
<dbReference type="EMBL" id="BPLQ01012332">
    <property type="protein sequence ID" value="GIY64533.1"/>
    <property type="molecule type" value="Genomic_DNA"/>
</dbReference>